<evidence type="ECO:0000256" key="5">
    <source>
        <dbReference type="ARBA" id="ARBA00022989"/>
    </source>
</evidence>
<proteinExistence type="inferred from homology"/>
<keyword evidence="9" id="KW-1185">Reference proteome</keyword>
<comment type="subcellular location">
    <subcellularLocation>
        <location evidence="1">Cell membrane</location>
        <topology evidence="1">Multi-pass membrane protein</topology>
    </subcellularLocation>
</comment>
<dbReference type="Gene3D" id="1.20.1630.10">
    <property type="entry name" value="Formate dehydrogenase/DMSO reductase domain"/>
    <property type="match status" value="1"/>
</dbReference>
<evidence type="ECO:0000256" key="2">
    <source>
        <dbReference type="ARBA" id="ARBA00008929"/>
    </source>
</evidence>
<feature type="transmembrane region" description="Helical" evidence="7">
    <location>
        <begin position="64"/>
        <end position="93"/>
    </location>
</feature>
<evidence type="ECO:0000313" key="9">
    <source>
        <dbReference type="Proteomes" id="UP000326912"/>
    </source>
</evidence>
<evidence type="ECO:0000256" key="3">
    <source>
        <dbReference type="ARBA" id="ARBA00022475"/>
    </source>
</evidence>
<name>A0A5J4KWX3_9CHLR</name>
<comment type="caution">
    <text evidence="8">The sequence shown here is derived from an EMBL/GenBank/DDBJ whole genome shotgun (WGS) entry which is preliminary data.</text>
</comment>
<evidence type="ECO:0000256" key="7">
    <source>
        <dbReference type="SAM" id="Phobius"/>
    </source>
</evidence>
<reference evidence="8 9" key="1">
    <citation type="submission" date="2019-10" db="EMBL/GenBank/DDBJ databases">
        <title>Dictyobacter vulcani sp. nov., within the class Ktedonobacteria, isolated from soil of volcanic Mt. Zao.</title>
        <authorList>
            <person name="Zheng Y."/>
            <person name="Wang C.M."/>
            <person name="Sakai Y."/>
            <person name="Abe K."/>
            <person name="Yokota A."/>
            <person name="Yabe S."/>
        </authorList>
    </citation>
    <scope>NUCLEOTIDE SEQUENCE [LARGE SCALE GENOMIC DNA]</scope>
    <source>
        <strain evidence="8 9">W12</strain>
    </source>
</reference>
<accession>A0A5J4KWX3</accession>
<dbReference type="PROSITE" id="PS51257">
    <property type="entry name" value="PROKAR_LIPOPROTEIN"/>
    <property type="match status" value="1"/>
</dbReference>
<evidence type="ECO:0000256" key="6">
    <source>
        <dbReference type="ARBA" id="ARBA00023136"/>
    </source>
</evidence>
<dbReference type="EMBL" id="BKZW01000002">
    <property type="protein sequence ID" value="GER90629.1"/>
    <property type="molecule type" value="Genomic_DNA"/>
</dbReference>
<organism evidence="8 9">
    <name type="scientific">Dictyobacter vulcani</name>
    <dbReference type="NCBI Taxonomy" id="2607529"/>
    <lineage>
        <taxon>Bacteria</taxon>
        <taxon>Bacillati</taxon>
        <taxon>Chloroflexota</taxon>
        <taxon>Ktedonobacteria</taxon>
        <taxon>Ktedonobacterales</taxon>
        <taxon>Dictyobacteraceae</taxon>
        <taxon>Dictyobacter</taxon>
    </lineage>
</organism>
<dbReference type="AlphaFoldDB" id="A0A5J4KWX3"/>
<evidence type="ECO:0000313" key="8">
    <source>
        <dbReference type="EMBL" id="GER90629.1"/>
    </source>
</evidence>
<gene>
    <name evidence="8" type="ORF">KDW_47910</name>
</gene>
<protein>
    <submittedName>
        <fullName evidence="8">Uncharacterized protein</fullName>
    </submittedName>
</protein>
<dbReference type="GO" id="GO:0005886">
    <property type="term" value="C:plasma membrane"/>
    <property type="evidence" value="ECO:0007669"/>
    <property type="project" value="UniProtKB-SubCell"/>
</dbReference>
<keyword evidence="3" id="KW-1003">Cell membrane</keyword>
<dbReference type="InterPro" id="IPR005614">
    <property type="entry name" value="NrfD-like"/>
</dbReference>
<keyword evidence="6 7" id="KW-0472">Membrane</keyword>
<dbReference type="Pfam" id="PF03916">
    <property type="entry name" value="NrfD"/>
    <property type="match status" value="1"/>
</dbReference>
<dbReference type="Proteomes" id="UP000326912">
    <property type="component" value="Unassembled WGS sequence"/>
</dbReference>
<keyword evidence="4 7" id="KW-0812">Transmembrane</keyword>
<comment type="similarity">
    <text evidence="2">Belongs to the NrfD family.</text>
</comment>
<sequence length="100" mass="10887">MGASRFHHMLRVLKFCSAMSIGTWVLSCFGVCCGLTSAHQMANDGLLNWLPPVARLFKALPVKIIQIIGSFFGLLLASYTGVLLAATAVPLWARARWASH</sequence>
<evidence type="ECO:0000256" key="4">
    <source>
        <dbReference type="ARBA" id="ARBA00022692"/>
    </source>
</evidence>
<evidence type="ECO:0000256" key="1">
    <source>
        <dbReference type="ARBA" id="ARBA00004651"/>
    </source>
</evidence>
<keyword evidence="5 7" id="KW-1133">Transmembrane helix</keyword>